<dbReference type="InterPro" id="IPR037069">
    <property type="entry name" value="AcylCoA_DH/ox_N_sf"/>
</dbReference>
<keyword evidence="5" id="KW-0560">Oxidoreductase</keyword>
<dbReference type="InterPro" id="IPR013786">
    <property type="entry name" value="AcylCoA_DH/ox_N"/>
</dbReference>
<evidence type="ECO:0000259" key="7">
    <source>
        <dbReference type="Pfam" id="PF02770"/>
    </source>
</evidence>
<evidence type="ECO:0000256" key="2">
    <source>
        <dbReference type="ARBA" id="ARBA00009347"/>
    </source>
</evidence>
<evidence type="ECO:0000313" key="9">
    <source>
        <dbReference type="EMBL" id="GGG40953.1"/>
    </source>
</evidence>
<dbReference type="PANTHER" id="PTHR43884:SF12">
    <property type="entry name" value="ISOVALERYL-COA DEHYDROGENASE, MITOCHONDRIAL-RELATED"/>
    <property type="match status" value="1"/>
</dbReference>
<feature type="domain" description="Acyl-CoA dehydrogenase/oxidase C-terminal" evidence="6">
    <location>
        <begin position="234"/>
        <end position="380"/>
    </location>
</feature>
<dbReference type="InterPro" id="IPR009100">
    <property type="entry name" value="AcylCoA_DH/oxidase_NM_dom_sf"/>
</dbReference>
<dbReference type="Pfam" id="PF02771">
    <property type="entry name" value="Acyl-CoA_dh_N"/>
    <property type="match status" value="1"/>
</dbReference>
<dbReference type="PANTHER" id="PTHR43884">
    <property type="entry name" value="ACYL-COA DEHYDROGENASE"/>
    <property type="match status" value="1"/>
</dbReference>
<dbReference type="SUPFAM" id="SSF56645">
    <property type="entry name" value="Acyl-CoA dehydrogenase NM domain-like"/>
    <property type="match status" value="1"/>
</dbReference>
<evidence type="ECO:0000256" key="5">
    <source>
        <dbReference type="RuleBase" id="RU362125"/>
    </source>
</evidence>
<dbReference type="EMBL" id="BMKS01000009">
    <property type="protein sequence ID" value="GGG40953.1"/>
    <property type="molecule type" value="Genomic_DNA"/>
</dbReference>
<dbReference type="PROSITE" id="PS00073">
    <property type="entry name" value="ACYL_COA_DH_2"/>
    <property type="match status" value="1"/>
</dbReference>
<feature type="domain" description="Acyl-CoA dehydrogenase/oxidase N-terminal" evidence="8">
    <location>
        <begin position="6"/>
        <end position="120"/>
    </location>
</feature>
<dbReference type="PIRSF" id="PIRSF016578">
    <property type="entry name" value="HsaA"/>
    <property type="match status" value="1"/>
</dbReference>
<evidence type="ECO:0000256" key="3">
    <source>
        <dbReference type="ARBA" id="ARBA00022630"/>
    </source>
</evidence>
<keyword evidence="10" id="KW-1185">Reference proteome</keyword>
<sequence length="390" mass="42281">MEFRLSEDQRLLVETARKVGERFGSAYWRDLDARKAYPAEAWQAICDAGLCAIALPEEHGGSGLGMLEMALAVEALCAGGAGSTLAQLFMLNPIFGGVSIARFGTPAQKRALLPGLARGEVTFCMALTEPDAGTNSLEVRSFARAEGDGWRLNGRKVWITAVPQATKMLVVARTRRVEEVQRRTHGITLFLVEPDRPGVTHSAIEKLGTNTLPSSSVFLDEVRVEPEDVVGRVDEGWPALLEVLNTERIVTTAGLVGTVELAIRLAVDYARGRRVFGATPIAAYQGLQFPLAQAHALGEAARLLNRKAAALCDLGEPYGSPANQAKLLAAQAAAQATERAMQTMGGMGYAKEFDVERLWRDARLFRFAPVSEEMVLNYIAVHDLGMPRGY</sequence>
<reference evidence="9 10" key="1">
    <citation type="journal article" date="2014" name="Int. J. Syst. Evol. Microbiol.">
        <title>Complete genome sequence of Corynebacterium casei LMG S-19264T (=DSM 44701T), isolated from a smear-ripened cheese.</title>
        <authorList>
            <consortium name="US DOE Joint Genome Institute (JGI-PGF)"/>
            <person name="Walter F."/>
            <person name="Albersmeier A."/>
            <person name="Kalinowski J."/>
            <person name="Ruckert C."/>
        </authorList>
    </citation>
    <scope>NUCLEOTIDE SEQUENCE [LARGE SCALE GENOMIC DNA]</scope>
    <source>
        <strain evidence="9 10">CGMCC 1.16330</strain>
    </source>
</reference>
<accession>A0A8J2ZD23</accession>
<name>A0A8J2ZD23_9PROT</name>
<dbReference type="SUPFAM" id="SSF47203">
    <property type="entry name" value="Acyl-CoA dehydrogenase C-terminal domain-like"/>
    <property type="match status" value="1"/>
</dbReference>
<dbReference type="InterPro" id="IPR006091">
    <property type="entry name" value="Acyl-CoA_Oxase/DH_mid-dom"/>
</dbReference>
<keyword evidence="4 5" id="KW-0274">FAD</keyword>
<dbReference type="Gene3D" id="2.40.110.10">
    <property type="entry name" value="Butyryl-CoA Dehydrogenase, subunit A, domain 2"/>
    <property type="match status" value="1"/>
</dbReference>
<dbReference type="Pfam" id="PF00441">
    <property type="entry name" value="Acyl-CoA_dh_1"/>
    <property type="match status" value="1"/>
</dbReference>
<dbReference type="Proteomes" id="UP000597507">
    <property type="component" value="Unassembled WGS sequence"/>
</dbReference>
<comment type="similarity">
    <text evidence="2 5">Belongs to the acyl-CoA dehydrogenase family.</text>
</comment>
<evidence type="ECO:0000313" key="10">
    <source>
        <dbReference type="Proteomes" id="UP000597507"/>
    </source>
</evidence>
<evidence type="ECO:0000259" key="8">
    <source>
        <dbReference type="Pfam" id="PF02771"/>
    </source>
</evidence>
<dbReference type="Gene3D" id="1.20.140.10">
    <property type="entry name" value="Butyryl-CoA Dehydrogenase, subunit A, domain 3"/>
    <property type="match status" value="1"/>
</dbReference>
<dbReference type="CDD" id="cd00567">
    <property type="entry name" value="ACAD"/>
    <property type="match status" value="1"/>
</dbReference>
<dbReference type="RefSeq" id="WP_188901752.1">
    <property type="nucleotide sequence ID" value="NZ_BMKS01000009.1"/>
</dbReference>
<protein>
    <submittedName>
        <fullName evidence="9">Acyl-CoA dehydrogenase</fullName>
    </submittedName>
</protein>
<dbReference type="InterPro" id="IPR006089">
    <property type="entry name" value="Acyl-CoA_DH_CS"/>
</dbReference>
<comment type="cofactor">
    <cofactor evidence="1 5">
        <name>FAD</name>
        <dbReference type="ChEBI" id="CHEBI:57692"/>
    </cofactor>
</comment>
<dbReference type="AlphaFoldDB" id="A0A8J2ZD23"/>
<dbReference type="Gene3D" id="1.10.540.10">
    <property type="entry name" value="Acyl-CoA dehydrogenase/oxidase, N-terminal domain"/>
    <property type="match status" value="1"/>
</dbReference>
<evidence type="ECO:0000256" key="4">
    <source>
        <dbReference type="ARBA" id="ARBA00022827"/>
    </source>
</evidence>
<comment type="caution">
    <text evidence="9">The sequence shown here is derived from an EMBL/GenBank/DDBJ whole genome shotgun (WGS) entry which is preliminary data.</text>
</comment>
<dbReference type="InterPro" id="IPR046373">
    <property type="entry name" value="Acyl-CoA_Oxase/DH_mid-dom_sf"/>
</dbReference>
<dbReference type="InterPro" id="IPR009075">
    <property type="entry name" value="AcylCo_DH/oxidase_C"/>
</dbReference>
<dbReference type="Pfam" id="PF02770">
    <property type="entry name" value="Acyl-CoA_dh_M"/>
    <property type="match status" value="1"/>
</dbReference>
<evidence type="ECO:0000259" key="6">
    <source>
        <dbReference type="Pfam" id="PF00441"/>
    </source>
</evidence>
<organism evidence="9 10">
    <name type="scientific">Caldovatus sediminis</name>
    <dbReference type="NCBI Taxonomy" id="2041189"/>
    <lineage>
        <taxon>Bacteria</taxon>
        <taxon>Pseudomonadati</taxon>
        <taxon>Pseudomonadota</taxon>
        <taxon>Alphaproteobacteria</taxon>
        <taxon>Acetobacterales</taxon>
        <taxon>Roseomonadaceae</taxon>
        <taxon>Caldovatus</taxon>
    </lineage>
</organism>
<dbReference type="InterPro" id="IPR036250">
    <property type="entry name" value="AcylCo_DH-like_C"/>
</dbReference>
<feature type="domain" description="Acyl-CoA oxidase/dehydrogenase middle" evidence="7">
    <location>
        <begin position="124"/>
        <end position="222"/>
    </location>
</feature>
<dbReference type="GO" id="GO:0050660">
    <property type="term" value="F:flavin adenine dinucleotide binding"/>
    <property type="evidence" value="ECO:0007669"/>
    <property type="project" value="InterPro"/>
</dbReference>
<gene>
    <name evidence="9" type="ORF">GCM10010964_30750</name>
</gene>
<dbReference type="GO" id="GO:0003995">
    <property type="term" value="F:acyl-CoA dehydrogenase activity"/>
    <property type="evidence" value="ECO:0007669"/>
    <property type="project" value="InterPro"/>
</dbReference>
<keyword evidence="3 5" id="KW-0285">Flavoprotein</keyword>
<evidence type="ECO:0000256" key="1">
    <source>
        <dbReference type="ARBA" id="ARBA00001974"/>
    </source>
</evidence>
<proteinExistence type="inferred from homology"/>